<name>A0A2K3MLS0_TRIPR</name>
<dbReference type="AlphaFoldDB" id="A0A2K3MLS0"/>
<dbReference type="Pfam" id="PF00031">
    <property type="entry name" value="Cystatin"/>
    <property type="match status" value="1"/>
</dbReference>
<feature type="non-terminal residue" evidence="2">
    <location>
        <position position="1"/>
    </location>
</feature>
<comment type="caution">
    <text evidence="2">The sequence shown here is derived from an EMBL/GenBank/DDBJ whole genome shotgun (WGS) entry which is preliminary data.</text>
</comment>
<dbReference type="GO" id="GO:0004869">
    <property type="term" value="F:cysteine-type endopeptidase inhibitor activity"/>
    <property type="evidence" value="ECO:0007669"/>
    <property type="project" value="InterPro"/>
</dbReference>
<organism evidence="2 3">
    <name type="scientific">Trifolium pratense</name>
    <name type="common">Red clover</name>
    <dbReference type="NCBI Taxonomy" id="57577"/>
    <lineage>
        <taxon>Eukaryota</taxon>
        <taxon>Viridiplantae</taxon>
        <taxon>Streptophyta</taxon>
        <taxon>Embryophyta</taxon>
        <taxon>Tracheophyta</taxon>
        <taxon>Spermatophyta</taxon>
        <taxon>Magnoliopsida</taxon>
        <taxon>eudicotyledons</taxon>
        <taxon>Gunneridae</taxon>
        <taxon>Pentapetalae</taxon>
        <taxon>rosids</taxon>
        <taxon>fabids</taxon>
        <taxon>Fabales</taxon>
        <taxon>Fabaceae</taxon>
        <taxon>Papilionoideae</taxon>
        <taxon>50 kb inversion clade</taxon>
        <taxon>NPAAA clade</taxon>
        <taxon>Hologalegina</taxon>
        <taxon>IRL clade</taxon>
        <taxon>Trifolieae</taxon>
        <taxon>Trifolium</taxon>
    </lineage>
</organism>
<dbReference type="InterPro" id="IPR000010">
    <property type="entry name" value="Cystatin_dom"/>
</dbReference>
<feature type="domain" description="Cystatin" evidence="1">
    <location>
        <begin position="1"/>
        <end position="45"/>
    </location>
</feature>
<dbReference type="Gene3D" id="3.10.450.10">
    <property type="match status" value="1"/>
</dbReference>
<evidence type="ECO:0000259" key="1">
    <source>
        <dbReference type="Pfam" id="PF00031"/>
    </source>
</evidence>
<sequence>YNAGNQVEKYEFNKLVKATSQHIPRGTYYITFNAKRQDAPSNSPTTTFQAHVWDMRRCILKDSPVVESSSIKI</sequence>
<proteinExistence type="predicted"/>
<evidence type="ECO:0000313" key="2">
    <source>
        <dbReference type="EMBL" id="PNX91715.1"/>
    </source>
</evidence>
<gene>
    <name evidence="2" type="ORF">L195_g047848</name>
</gene>
<dbReference type="Proteomes" id="UP000236291">
    <property type="component" value="Unassembled WGS sequence"/>
</dbReference>
<dbReference type="PANTHER" id="PTHR31228">
    <property type="entry name" value="CYSTATIN/MONELLIN SUPERFAMILY PROTEIN"/>
    <property type="match status" value="1"/>
</dbReference>
<accession>A0A2K3MLS0</accession>
<reference evidence="2 3" key="1">
    <citation type="journal article" date="2014" name="Am. J. Bot.">
        <title>Genome assembly and annotation for red clover (Trifolium pratense; Fabaceae).</title>
        <authorList>
            <person name="Istvanek J."/>
            <person name="Jaros M."/>
            <person name="Krenek A."/>
            <person name="Repkova J."/>
        </authorList>
    </citation>
    <scope>NUCLEOTIDE SEQUENCE [LARGE SCALE GENOMIC DNA]</scope>
    <source>
        <strain evidence="3">cv. Tatra</strain>
        <tissue evidence="2">Young leaves</tissue>
    </source>
</reference>
<dbReference type="EMBL" id="ASHM01067188">
    <property type="protein sequence ID" value="PNX91715.1"/>
    <property type="molecule type" value="Genomic_DNA"/>
</dbReference>
<dbReference type="PANTHER" id="PTHR31228:SF22">
    <property type="entry name" value="CYSTATIN_MONELLIN SUPERFAMILY PROTEIN"/>
    <property type="match status" value="1"/>
</dbReference>
<evidence type="ECO:0000313" key="3">
    <source>
        <dbReference type="Proteomes" id="UP000236291"/>
    </source>
</evidence>
<protein>
    <submittedName>
        <fullName evidence="2">Digestive organ expansion factor-like protein</fullName>
    </submittedName>
</protein>
<reference evidence="2 3" key="2">
    <citation type="journal article" date="2017" name="Front. Plant Sci.">
        <title>Gene Classification and Mining of Molecular Markers Useful in Red Clover (Trifolium pratense) Breeding.</title>
        <authorList>
            <person name="Istvanek J."/>
            <person name="Dluhosova J."/>
            <person name="Dluhos P."/>
            <person name="Patkova L."/>
            <person name="Nedelnik J."/>
            <person name="Repkova J."/>
        </authorList>
    </citation>
    <scope>NUCLEOTIDE SEQUENCE [LARGE SCALE GENOMIC DNA]</scope>
    <source>
        <strain evidence="3">cv. Tatra</strain>
        <tissue evidence="2">Young leaves</tissue>
    </source>
</reference>